<name>A0A8C5H2W8_GOUWI</name>
<reference evidence="3" key="3">
    <citation type="submission" date="2025-09" db="UniProtKB">
        <authorList>
            <consortium name="Ensembl"/>
        </authorList>
    </citation>
    <scope>IDENTIFICATION</scope>
</reference>
<evidence type="ECO:0000313" key="3">
    <source>
        <dbReference type="Ensembl" id="ENSGWIP00000039633.1"/>
    </source>
</evidence>
<dbReference type="PANTHER" id="PTHR45784:SF3">
    <property type="entry name" value="C-TYPE LECTIN DOMAIN FAMILY 4 MEMBER K-LIKE-RELATED"/>
    <property type="match status" value="1"/>
</dbReference>
<keyword evidence="1" id="KW-1015">Disulfide bond</keyword>
<protein>
    <recommendedName>
        <fullName evidence="2">C-type lectin domain-containing protein</fullName>
    </recommendedName>
</protein>
<dbReference type="PROSITE" id="PS00615">
    <property type="entry name" value="C_TYPE_LECTIN_1"/>
    <property type="match status" value="1"/>
</dbReference>
<dbReference type="AlphaFoldDB" id="A0A8C5H2W8"/>
<dbReference type="PROSITE" id="PS50041">
    <property type="entry name" value="C_TYPE_LECTIN_2"/>
    <property type="match status" value="1"/>
</dbReference>
<reference evidence="3" key="2">
    <citation type="submission" date="2025-08" db="UniProtKB">
        <authorList>
            <consortium name="Ensembl"/>
        </authorList>
    </citation>
    <scope>IDENTIFICATION</scope>
</reference>
<dbReference type="Gene3D" id="3.10.100.10">
    <property type="entry name" value="Mannose-Binding Protein A, subunit A"/>
    <property type="match status" value="1"/>
</dbReference>
<evidence type="ECO:0000256" key="1">
    <source>
        <dbReference type="ARBA" id="ARBA00023157"/>
    </source>
</evidence>
<dbReference type="SUPFAM" id="SSF56436">
    <property type="entry name" value="C-type lectin-like"/>
    <property type="match status" value="1"/>
</dbReference>
<sequence>VFVFLGFKVFRLNNIRRALPSFAFNNTKSFHFVNYSLNWTEAQSVSDVIMLRSQISNSTGEFLIIDLKNKPQLAMIDLENDWRWSLNDSSFYGEGERTFRNWYSDQPNNLNEQRCVAAALGNSGRWSDEVCSLNLSFICYTTGRHLHFYSKI</sequence>
<dbReference type="InterPro" id="IPR016187">
    <property type="entry name" value="CTDL_fold"/>
</dbReference>
<accession>A0A8C5H2W8</accession>
<dbReference type="Proteomes" id="UP000694680">
    <property type="component" value="Chromosome 18"/>
</dbReference>
<proteinExistence type="predicted"/>
<feature type="domain" description="C-type lectin" evidence="2">
    <location>
        <begin position="25"/>
        <end position="140"/>
    </location>
</feature>
<evidence type="ECO:0000313" key="4">
    <source>
        <dbReference type="Proteomes" id="UP000694680"/>
    </source>
</evidence>
<dbReference type="Ensembl" id="ENSGWIT00000043083.1">
    <property type="protein sequence ID" value="ENSGWIP00000039633.1"/>
    <property type="gene ID" value="ENSGWIG00000020106.1"/>
</dbReference>
<keyword evidence="4" id="KW-1185">Reference proteome</keyword>
<dbReference type="Pfam" id="PF00059">
    <property type="entry name" value="Lectin_C"/>
    <property type="match status" value="1"/>
</dbReference>
<dbReference type="PANTHER" id="PTHR45784">
    <property type="entry name" value="C-TYPE LECTIN DOMAIN FAMILY 20 MEMBER A-RELATED"/>
    <property type="match status" value="1"/>
</dbReference>
<dbReference type="InterPro" id="IPR001304">
    <property type="entry name" value="C-type_lectin-like"/>
</dbReference>
<organism evidence="3 4">
    <name type="scientific">Gouania willdenowi</name>
    <name type="common">Blunt-snouted clingfish</name>
    <name type="synonym">Lepadogaster willdenowi</name>
    <dbReference type="NCBI Taxonomy" id="441366"/>
    <lineage>
        <taxon>Eukaryota</taxon>
        <taxon>Metazoa</taxon>
        <taxon>Chordata</taxon>
        <taxon>Craniata</taxon>
        <taxon>Vertebrata</taxon>
        <taxon>Euteleostomi</taxon>
        <taxon>Actinopterygii</taxon>
        <taxon>Neopterygii</taxon>
        <taxon>Teleostei</taxon>
        <taxon>Neoteleostei</taxon>
        <taxon>Acanthomorphata</taxon>
        <taxon>Ovalentaria</taxon>
        <taxon>Blenniimorphae</taxon>
        <taxon>Blenniiformes</taxon>
        <taxon>Gobiesocoidei</taxon>
        <taxon>Gobiesocidae</taxon>
        <taxon>Gobiesocinae</taxon>
        <taxon>Gouania</taxon>
    </lineage>
</organism>
<dbReference type="InterPro" id="IPR016186">
    <property type="entry name" value="C-type_lectin-like/link_sf"/>
</dbReference>
<evidence type="ECO:0000259" key="2">
    <source>
        <dbReference type="PROSITE" id="PS50041"/>
    </source>
</evidence>
<dbReference type="InterPro" id="IPR018378">
    <property type="entry name" value="C-type_lectin_CS"/>
</dbReference>
<reference evidence="3" key="1">
    <citation type="submission" date="2020-06" db="EMBL/GenBank/DDBJ databases">
        <authorList>
            <consortium name="Wellcome Sanger Institute Data Sharing"/>
        </authorList>
    </citation>
    <scope>NUCLEOTIDE SEQUENCE [LARGE SCALE GENOMIC DNA]</scope>
</reference>